<accession>A0A450YSK5</accession>
<dbReference type="AlphaFoldDB" id="A0A450YSK5"/>
<evidence type="ECO:0000313" key="1">
    <source>
        <dbReference type="EMBL" id="VFK44482.1"/>
    </source>
</evidence>
<proteinExistence type="predicted"/>
<name>A0A450YSK5_9GAMM</name>
<protein>
    <submittedName>
        <fullName evidence="1">Uncharacterized protein</fullName>
    </submittedName>
</protein>
<organism evidence="1">
    <name type="scientific">Candidatus Kentrum sp. TC</name>
    <dbReference type="NCBI Taxonomy" id="2126339"/>
    <lineage>
        <taxon>Bacteria</taxon>
        <taxon>Pseudomonadati</taxon>
        <taxon>Pseudomonadota</taxon>
        <taxon>Gammaproteobacteria</taxon>
        <taxon>Candidatus Kentrum</taxon>
    </lineage>
</organism>
<dbReference type="EMBL" id="CAADFT010000036">
    <property type="protein sequence ID" value="VFK44482.1"/>
    <property type="molecule type" value="Genomic_DNA"/>
</dbReference>
<sequence length="96" mass="11094">MVNGLEISDEEWIVIYPVLSASIHMYGFQSVEVDRKILYESVLSHRLLEGPNIIAMTALFIEYSRARGLCGRIRAFSKTRFIAPRRFETNGARRKM</sequence>
<reference evidence="1" key="1">
    <citation type="submission" date="2019-02" db="EMBL/GenBank/DDBJ databases">
        <authorList>
            <person name="Gruber-Vodicka R. H."/>
            <person name="Seah K. B. B."/>
        </authorList>
    </citation>
    <scope>NUCLEOTIDE SEQUENCE</scope>
    <source>
        <strain evidence="1">BECK_BZ125</strain>
    </source>
</reference>
<gene>
    <name evidence="1" type="ORF">BECKTC1821E_GA0114239_10365</name>
</gene>